<keyword evidence="2" id="KW-0812">Transmembrane</keyword>
<sequence length="1229" mass="141521">MNSKIILKIIIFLISLLSISTQSIKFQQPSKISSRLTQETKDPQSQSKPNSESQPNSQSQNNPQANSETDDDDFDDNSNQKPTDNTQTTQNSQKDPFQPDISTVYKIQSTRIQIGEYKKIEHQFKKEIDDYQPVAFNYFVVDKKLSSDKEITIMVNGRADYSHSPLLIISTQNQYPDLSSQNDIFCGFKGVDFCSINSQDIIENHAYYIGIFCQKSCRFSIQVIYETTSTLKLGEVSRYVFPDDGKAQHMVAYIEVEESSSNSNAYEHVLIESYLLNALDVNGSFHIYVKKGDSIPNPSDYDYNSEELMLNGLAVLIEDKGKILNKSKQIYTIAISAPSGSQIILQSEGFGKTRQIYLNKETQDMVQQQQMRIFALYFNLFSVFELDNDQLSIDLTPFFGNPDLYIAVNQLPDDPTNLSSYKFSSTSKDGIESLTISKDSIKNLNMIDDVIYIVVFGETASSFSLIAYSSNYYDRGLDFDIVESGYLQNSGIISYQLFIQKLNNDTQITVQATAISGSMNLYIRECLVTSVFEDCLITDKEINEEKLLQKSIENQKDHKLTIDYNIDRCRDEKGNMSCLYTVAIQGKGKGESHYKLMAKRPKQQIQLVENQNYRGMMDINTQDYYKFNLNNIIQNTVHKVVFHFVPITGYITVFSSRQKPFPQDIDNSEDLYSISEDAIVYQAKQNSQEGLKGSFYISVLSQSACIYNIYVKVYRRENDGQIQSVMKEIDFGTVEKGYVMYNIPESFYFNINKRTDVIEEITIMVYFSIFKDSVMANNIKLKPNLDLKFLESSQQQNEQQTLIDIPSIKNNDYLASDFVYKKFKLLEKGKKGLYMILLNHTNQSMKQYQIQFSINLNAKDITYIIPRGGYISDVSLQSNDKYEMYLSEPAQIYLEVFECLGQVQIRASDSFSKAENDEFNVKSKPSMIIGDHTIVNFERKQKGPLFITVQPLLGVQYLNQTKALYMIIPHIMPQNQVIPHQVYQIPSNGQINASVKENFNIELQQYSNTINIFFGTIQCANQCIDSLYNAIEYQYTVHLTNKQQYLQYFAKCELEQELLNSLGLNTTNLVYAQSQKIFNQGVQPFNHTFQFIDLPNGTYYVEIQGVVYLQQPNNLKYMEPFSFIYPFQQITVGSDQIFKNVTKIIETHTFEKTYIFPLWIMVIIGILLCLLIIICIYKQVKMFIIRRNYRIAMARIDKEEGQIENENNGDNINDDDEKQKNIDKKKLNQ</sequence>
<proteinExistence type="predicted"/>
<evidence type="ECO:0000256" key="2">
    <source>
        <dbReference type="SAM" id="Phobius"/>
    </source>
</evidence>
<name>G0R2G2_ICHMU</name>
<evidence type="ECO:0000256" key="1">
    <source>
        <dbReference type="SAM" id="MobiDB-lite"/>
    </source>
</evidence>
<reference evidence="4 5" key="1">
    <citation type="submission" date="2011-07" db="EMBL/GenBank/DDBJ databases">
        <authorList>
            <person name="Coyne R."/>
            <person name="Brami D."/>
            <person name="Johnson J."/>
            <person name="Hostetler J."/>
            <person name="Hannick L."/>
            <person name="Clark T."/>
            <person name="Cassidy-Hanley D."/>
            <person name="Inman J."/>
        </authorList>
    </citation>
    <scope>NUCLEOTIDE SEQUENCE [LARGE SCALE GENOMIC DNA]</scope>
    <source>
        <strain evidence="4 5">G5</strain>
    </source>
</reference>
<dbReference type="eggNOG" id="ENOG502SQ72">
    <property type="taxonomic scope" value="Eukaryota"/>
</dbReference>
<feature type="region of interest" description="Disordered" evidence="1">
    <location>
        <begin position="1203"/>
        <end position="1229"/>
    </location>
</feature>
<dbReference type="OMA" id="RCINATK"/>
<feature type="region of interest" description="Disordered" evidence="1">
    <location>
        <begin position="29"/>
        <end position="101"/>
    </location>
</feature>
<keyword evidence="2" id="KW-1133">Transmembrane helix</keyword>
<evidence type="ECO:0000313" key="5">
    <source>
        <dbReference type="Proteomes" id="UP000008983"/>
    </source>
</evidence>
<evidence type="ECO:0000313" key="4">
    <source>
        <dbReference type="EMBL" id="EGR28330.1"/>
    </source>
</evidence>
<protein>
    <recommendedName>
        <fullName evidence="6">Transmembrane protein</fullName>
    </recommendedName>
</protein>
<dbReference type="AlphaFoldDB" id="G0R2G2"/>
<keyword evidence="3" id="KW-0732">Signal</keyword>
<evidence type="ECO:0008006" key="6">
    <source>
        <dbReference type="Google" id="ProtNLM"/>
    </source>
</evidence>
<dbReference type="GeneID" id="14904422"/>
<gene>
    <name evidence="4" type="ORF">IMG5_177900</name>
</gene>
<accession>G0R2G2</accession>
<feature type="compositionally biased region" description="Polar residues" evidence="1">
    <location>
        <begin position="77"/>
        <end position="95"/>
    </location>
</feature>
<dbReference type="Proteomes" id="UP000008983">
    <property type="component" value="Unassembled WGS sequence"/>
</dbReference>
<dbReference type="InParanoid" id="G0R2G2"/>
<dbReference type="OrthoDB" id="422728at2759"/>
<dbReference type="RefSeq" id="XP_004027675.1">
    <property type="nucleotide sequence ID" value="XM_004027626.1"/>
</dbReference>
<organism evidence="4 5">
    <name type="scientific">Ichthyophthirius multifiliis</name>
    <name type="common">White spot disease agent</name>
    <name type="synonym">Ich</name>
    <dbReference type="NCBI Taxonomy" id="5932"/>
    <lineage>
        <taxon>Eukaryota</taxon>
        <taxon>Sar</taxon>
        <taxon>Alveolata</taxon>
        <taxon>Ciliophora</taxon>
        <taxon>Intramacronucleata</taxon>
        <taxon>Oligohymenophorea</taxon>
        <taxon>Hymenostomatida</taxon>
        <taxon>Ophryoglenina</taxon>
        <taxon>Ichthyophthirius</taxon>
    </lineage>
</organism>
<feature type="chain" id="PRO_5003408063" description="Transmembrane protein" evidence="3">
    <location>
        <begin position="22"/>
        <end position="1229"/>
    </location>
</feature>
<keyword evidence="2" id="KW-0472">Membrane</keyword>
<keyword evidence="5" id="KW-1185">Reference proteome</keyword>
<feature type="signal peptide" evidence="3">
    <location>
        <begin position="1"/>
        <end position="21"/>
    </location>
</feature>
<feature type="compositionally biased region" description="Basic and acidic residues" evidence="1">
    <location>
        <begin position="1217"/>
        <end position="1229"/>
    </location>
</feature>
<dbReference type="EMBL" id="GL984260">
    <property type="protein sequence ID" value="EGR28330.1"/>
    <property type="molecule type" value="Genomic_DNA"/>
</dbReference>
<feature type="transmembrane region" description="Helical" evidence="2">
    <location>
        <begin position="1154"/>
        <end position="1177"/>
    </location>
</feature>
<evidence type="ECO:0000256" key="3">
    <source>
        <dbReference type="SAM" id="SignalP"/>
    </source>
</evidence>
<feature type="compositionally biased region" description="Low complexity" evidence="1">
    <location>
        <begin position="43"/>
        <end position="67"/>
    </location>
</feature>